<dbReference type="GO" id="GO:0006508">
    <property type="term" value="P:proteolysis"/>
    <property type="evidence" value="ECO:0007669"/>
    <property type="project" value="InterPro"/>
</dbReference>
<evidence type="ECO:0000256" key="3">
    <source>
        <dbReference type="SAM" id="SignalP"/>
    </source>
</evidence>
<feature type="domain" description="Peptidase S9 prolyl oligopeptidase catalytic" evidence="4">
    <location>
        <begin position="457"/>
        <end position="663"/>
    </location>
</feature>
<dbReference type="InterPro" id="IPR001375">
    <property type="entry name" value="Peptidase_S9_cat"/>
</dbReference>
<dbReference type="PANTHER" id="PTHR42776:SF27">
    <property type="entry name" value="DIPEPTIDYL PEPTIDASE FAMILY MEMBER 6"/>
    <property type="match status" value="1"/>
</dbReference>
<evidence type="ECO:0000256" key="1">
    <source>
        <dbReference type="ARBA" id="ARBA00022801"/>
    </source>
</evidence>
<dbReference type="SUPFAM" id="SSF82171">
    <property type="entry name" value="DPP6 N-terminal domain-like"/>
    <property type="match status" value="1"/>
</dbReference>
<dbReference type="Gene3D" id="3.40.50.1820">
    <property type="entry name" value="alpha/beta hydrolase"/>
    <property type="match status" value="1"/>
</dbReference>
<feature type="signal peptide" evidence="3">
    <location>
        <begin position="1"/>
        <end position="24"/>
    </location>
</feature>
<keyword evidence="3" id="KW-0732">Signal</keyword>
<dbReference type="Pfam" id="PF00326">
    <property type="entry name" value="Peptidase_S9"/>
    <property type="match status" value="1"/>
</dbReference>
<reference evidence="5 6" key="1">
    <citation type="submission" date="2018-05" db="EMBL/GenBank/DDBJ databases">
        <title>Rhodohalobacter halophilus gen. nov., sp. nov., a moderately halophilic member of the family Balneolaceae.</title>
        <authorList>
            <person name="Liu Z.-W."/>
        </authorList>
    </citation>
    <scope>NUCLEOTIDE SEQUENCE [LARGE SCALE GENOMIC DNA]</scope>
    <source>
        <strain evidence="5 6">8A47</strain>
    </source>
</reference>
<evidence type="ECO:0000259" key="4">
    <source>
        <dbReference type="Pfam" id="PF00326"/>
    </source>
</evidence>
<keyword evidence="6" id="KW-1185">Reference proteome</keyword>
<sequence length="673" mass="75277">MPLKARAAVLFFVSFFLFLPQVSAQSGSQKLLSIDNYFQLKDVGNPVISPDGEWIAYTMRTTDFEKDETETRIWMVSVDGGEPLPMTAKGYSAGDPQWSPGGSYLSFTASRGEEEKTQVWVLDRRGGEAQQLTDIEQGVSGYQWSPDGSRLLLLIKDKDENESGDPEPYVIDRRQFKRDYTGYLDRRRTHIYAFTPGDTSAVQLTYGDYDHSSPKWSPDGTRILFSSNRTENPDGNFNTDIWVVDAGTGEKDGGLVQVSKNPGSDHSPSWSPSGDRIAYVSSIEPDKIWYATNHLAIASADGSGGERVLTEYIDRNISSPEFMEDGSRIRFVLEDAGESQLASVSVNGSDLRREVQGDLSVGAFDQQGPVTALTIAHFSSPEDIYTYENGELNRLTSANEELFSGLKMPDVEEITFNSADGTEIHGFLVKPVEYREGSRVPTLLWIHGGPVAQFEHSFRFEPHLFASNGYAVLMVNPRGSSGYGQAFSEVLFADWGNKDYEDVMAAVDYAVERGIADPERLGVGGWSYGGILTNYVITKTDRFEGAISGASETLYRSNYGHDHYQLHWEMELGLPWETPEKWERISPFNDVANITTPTLWIGGAEDWNVPILGSEQMYQAMKRLGRETLLVVYPGEHHGIRRPAFQKDRYERYLQWFGKYVKGQDGLDPSMAN</sequence>
<comment type="caution">
    <text evidence="5">The sequence shown here is derived from an EMBL/GenBank/DDBJ whole genome shotgun (WGS) entry which is preliminary data.</text>
</comment>
<dbReference type="Pfam" id="PF07676">
    <property type="entry name" value="PD40"/>
    <property type="match status" value="3"/>
</dbReference>
<dbReference type="SUPFAM" id="SSF53474">
    <property type="entry name" value="alpha/beta-Hydrolases"/>
    <property type="match status" value="1"/>
</dbReference>
<accession>A0A316TYX3</accession>
<organism evidence="5 6">
    <name type="scientific">Rhodohalobacter mucosus</name>
    <dbReference type="NCBI Taxonomy" id="2079485"/>
    <lineage>
        <taxon>Bacteria</taxon>
        <taxon>Pseudomonadati</taxon>
        <taxon>Balneolota</taxon>
        <taxon>Balneolia</taxon>
        <taxon>Balneolales</taxon>
        <taxon>Balneolaceae</taxon>
        <taxon>Rhodohalobacter</taxon>
    </lineage>
</organism>
<evidence type="ECO:0000313" key="5">
    <source>
        <dbReference type="EMBL" id="PWN08054.1"/>
    </source>
</evidence>
<evidence type="ECO:0000256" key="2">
    <source>
        <dbReference type="ARBA" id="ARBA00022825"/>
    </source>
</evidence>
<dbReference type="GO" id="GO:0004252">
    <property type="term" value="F:serine-type endopeptidase activity"/>
    <property type="evidence" value="ECO:0007669"/>
    <property type="project" value="TreeGrafter"/>
</dbReference>
<proteinExistence type="predicted"/>
<dbReference type="PANTHER" id="PTHR42776">
    <property type="entry name" value="SERINE PEPTIDASE S9 FAMILY MEMBER"/>
    <property type="match status" value="1"/>
</dbReference>
<dbReference type="InterPro" id="IPR011659">
    <property type="entry name" value="WD40"/>
</dbReference>
<feature type="chain" id="PRO_5016248445" evidence="3">
    <location>
        <begin position="25"/>
        <end position="673"/>
    </location>
</feature>
<dbReference type="Proteomes" id="UP000245533">
    <property type="component" value="Unassembled WGS sequence"/>
</dbReference>
<dbReference type="EMBL" id="QGGB01000002">
    <property type="protein sequence ID" value="PWN08054.1"/>
    <property type="molecule type" value="Genomic_DNA"/>
</dbReference>
<keyword evidence="2" id="KW-0645">Protease</keyword>
<dbReference type="OrthoDB" id="9812921at2"/>
<dbReference type="InterPro" id="IPR029058">
    <property type="entry name" value="AB_hydrolase_fold"/>
</dbReference>
<name>A0A316TYX3_9BACT</name>
<dbReference type="InterPro" id="IPR011042">
    <property type="entry name" value="6-blade_b-propeller_TolB-like"/>
</dbReference>
<gene>
    <name evidence="5" type="ORF">DDZ15_02900</name>
</gene>
<keyword evidence="1" id="KW-0378">Hydrolase</keyword>
<evidence type="ECO:0000313" key="6">
    <source>
        <dbReference type="Proteomes" id="UP000245533"/>
    </source>
</evidence>
<dbReference type="AlphaFoldDB" id="A0A316TYX3"/>
<protein>
    <submittedName>
        <fullName evidence="5">S9 family peptidase</fullName>
    </submittedName>
</protein>
<dbReference type="Gene3D" id="2.120.10.30">
    <property type="entry name" value="TolB, C-terminal domain"/>
    <property type="match status" value="2"/>
</dbReference>
<keyword evidence="2" id="KW-0720">Serine protease</keyword>